<gene>
    <name evidence="2" type="ORF">AK830_g983</name>
</gene>
<evidence type="ECO:0000313" key="3">
    <source>
        <dbReference type="Proteomes" id="UP000050424"/>
    </source>
</evidence>
<dbReference type="Proteomes" id="UP000050424">
    <property type="component" value="Unassembled WGS sequence"/>
</dbReference>
<accession>A0A0P7BFY9</accession>
<feature type="compositionally biased region" description="Basic residues" evidence="1">
    <location>
        <begin position="424"/>
        <end position="435"/>
    </location>
</feature>
<dbReference type="SUPFAM" id="SSF53300">
    <property type="entry name" value="vWA-like"/>
    <property type="match status" value="1"/>
</dbReference>
<evidence type="ECO:0000313" key="2">
    <source>
        <dbReference type="EMBL" id="KPM45600.1"/>
    </source>
</evidence>
<organism evidence="2 3">
    <name type="scientific">Neonectria ditissima</name>
    <dbReference type="NCBI Taxonomy" id="78410"/>
    <lineage>
        <taxon>Eukaryota</taxon>
        <taxon>Fungi</taxon>
        <taxon>Dikarya</taxon>
        <taxon>Ascomycota</taxon>
        <taxon>Pezizomycotina</taxon>
        <taxon>Sordariomycetes</taxon>
        <taxon>Hypocreomycetidae</taxon>
        <taxon>Hypocreales</taxon>
        <taxon>Nectriaceae</taxon>
        <taxon>Neonectria</taxon>
    </lineage>
</organism>
<evidence type="ECO:0008006" key="4">
    <source>
        <dbReference type="Google" id="ProtNLM"/>
    </source>
</evidence>
<feature type="region of interest" description="Disordered" evidence="1">
    <location>
        <begin position="1"/>
        <end position="25"/>
    </location>
</feature>
<sequence>MTLTSTHVRPADEDEAGVEKPTSTHQSFSDATVSFAVDISGSTYGQTLAAEQAFIRSISNLLSPRARFDAKILPWDDRAHPILSLAQVHRLEDEGGTDPRAILANAAHKASILRSSLWFLMTDGLIEKATRAKFASDVAQHGVHGISCVVVVFGNPSTGPASCDVSVGIGVFAAVPNCAFLFCNETNGDLRALQTKGTFNALLKGRPHPVFDASSRWDALPQVSVADFAAVAIPRPQRLRADEVALQDSLVIQMEDLFANRLAPEQIARIFANEDNLATVIMTSQARNQQDRFQAWVQQQTIRSDDPLFKPRADHGARAASLFAELSDLVRRGQDPPPTLRTRLRAAYRENMKRFVADSQSQMRRAEEREYLISTASAGSSRDIDGSHSLSSPVSTREFRSHHQVTPHHQSATTSAPMQPPGAPRRRRASPHRRSEHVTSAALPRRGREEMEGEEAWGSWEEGDVDASLRGLLYTPGLRSSTGSFKGTCPVCGGSGLTLAWLFRAISLPPPTPSTPGGTAGFPQPHSRSRLAFPLAMGHFAETAGVLASSPSAAPLLVCEPCSTFYARDGALSFGVTVALPLVRYAENRETVGRVLAAAFEGRFADADLPQVFLSVLLRAAASRGAQAPPAPTTSTITVRGNDVEASFAAAAAHNTFRAAAEWTAHDLLRSLPVLRELSESFSLPHAAPLHWPLGTVLAGSFEESEQGDGGPGETPGVSGSSLLRYPLQGFVVMLRAAALVKVGPEVRRRATLRRLLYLLCEELKKAAAELPSSQSVAQLFGGLLGELTSPDHESSLQGHEIWHPADSVPVASLQLTPLLSAASYGIMNQADEFRYLQDPSLPWVGPAVAVFLYGLFLVVQAKPMLPAWETFEAVARIPALRRVLVRPEEVDRDAVHAMWSDIHV</sequence>
<dbReference type="AlphaFoldDB" id="A0A0P7BFY9"/>
<reference evidence="2 3" key="1">
    <citation type="submission" date="2015-09" db="EMBL/GenBank/DDBJ databases">
        <title>Draft genome of a European isolate of the apple canker pathogen Neonectria ditissima.</title>
        <authorList>
            <person name="Gomez-Cortecero A."/>
            <person name="Harrison R.J."/>
            <person name="Armitage A.D."/>
        </authorList>
    </citation>
    <scope>NUCLEOTIDE SEQUENCE [LARGE SCALE GENOMIC DNA]</scope>
    <source>
        <strain evidence="2 3">R09/05</strain>
    </source>
</reference>
<feature type="region of interest" description="Disordered" evidence="1">
    <location>
        <begin position="377"/>
        <end position="459"/>
    </location>
</feature>
<name>A0A0P7BFY9_9HYPO</name>
<keyword evidence="3" id="KW-1185">Reference proteome</keyword>
<evidence type="ECO:0000256" key="1">
    <source>
        <dbReference type="SAM" id="MobiDB-lite"/>
    </source>
</evidence>
<dbReference type="OrthoDB" id="3554680at2759"/>
<comment type="caution">
    <text evidence="2">The sequence shown here is derived from an EMBL/GenBank/DDBJ whole genome shotgun (WGS) entry which is preliminary data.</text>
</comment>
<dbReference type="InterPro" id="IPR036465">
    <property type="entry name" value="vWFA_dom_sf"/>
</dbReference>
<dbReference type="EMBL" id="LKCW01000006">
    <property type="protein sequence ID" value="KPM45600.1"/>
    <property type="molecule type" value="Genomic_DNA"/>
</dbReference>
<protein>
    <recommendedName>
        <fullName evidence="4">VWFA domain-containing protein</fullName>
    </recommendedName>
</protein>
<proteinExistence type="predicted"/>